<dbReference type="Proteomes" id="UP000887540">
    <property type="component" value="Unplaced"/>
</dbReference>
<evidence type="ECO:0000313" key="3">
    <source>
        <dbReference type="WBParaSite" id="ACRNAN_scaffold351.g30631.t1"/>
    </source>
</evidence>
<sequence>MEYGFLVSITFIAVDRFFSFYFQYYGEKFIQKIYTLVILWILAFMTQFVLFIFGCPKMFNPITIVYNLPYPMFVFYLLIIIKIVALRYNVYHATRTFSKNDQVLAIQFLILCGIQYALSYLENYCKEGPDNYYGLIIMSVPFLIQISHALALLLTNLLIRKALMQFIFHRRSNSKVFAMAIGNPPSKQNLANSFKPRVLVKVTQRRWNIWKAEDK</sequence>
<protein>
    <submittedName>
        <fullName evidence="3">Uncharacterized protein</fullName>
    </submittedName>
</protein>
<evidence type="ECO:0000256" key="1">
    <source>
        <dbReference type="SAM" id="Phobius"/>
    </source>
</evidence>
<keyword evidence="1" id="KW-0472">Membrane</keyword>
<dbReference type="AlphaFoldDB" id="A0A914DR66"/>
<organism evidence="2 3">
    <name type="scientific">Acrobeloides nanus</name>
    <dbReference type="NCBI Taxonomy" id="290746"/>
    <lineage>
        <taxon>Eukaryota</taxon>
        <taxon>Metazoa</taxon>
        <taxon>Ecdysozoa</taxon>
        <taxon>Nematoda</taxon>
        <taxon>Chromadorea</taxon>
        <taxon>Rhabditida</taxon>
        <taxon>Tylenchina</taxon>
        <taxon>Cephalobomorpha</taxon>
        <taxon>Cephaloboidea</taxon>
        <taxon>Cephalobidae</taxon>
        <taxon>Acrobeloides</taxon>
    </lineage>
</organism>
<reference evidence="3" key="1">
    <citation type="submission" date="2022-11" db="UniProtKB">
        <authorList>
            <consortium name="WormBaseParasite"/>
        </authorList>
    </citation>
    <scope>IDENTIFICATION</scope>
</reference>
<keyword evidence="1" id="KW-1133">Transmembrane helix</keyword>
<feature type="transmembrane region" description="Helical" evidence="1">
    <location>
        <begin position="103"/>
        <end position="121"/>
    </location>
</feature>
<name>A0A914DR66_9BILA</name>
<feature type="transmembrane region" description="Helical" evidence="1">
    <location>
        <begin position="73"/>
        <end position="91"/>
    </location>
</feature>
<feature type="transmembrane region" description="Helical" evidence="1">
    <location>
        <begin position="33"/>
        <end position="53"/>
    </location>
</feature>
<keyword evidence="2" id="KW-1185">Reference proteome</keyword>
<dbReference type="WBParaSite" id="ACRNAN_scaffold351.g30631.t1">
    <property type="protein sequence ID" value="ACRNAN_scaffold351.g30631.t1"/>
    <property type="gene ID" value="ACRNAN_scaffold351.g30631"/>
</dbReference>
<feature type="transmembrane region" description="Helical" evidence="1">
    <location>
        <begin position="6"/>
        <end position="26"/>
    </location>
</feature>
<keyword evidence="1" id="KW-0812">Transmembrane</keyword>
<accession>A0A914DR66</accession>
<proteinExistence type="predicted"/>
<feature type="transmembrane region" description="Helical" evidence="1">
    <location>
        <begin position="133"/>
        <end position="159"/>
    </location>
</feature>
<evidence type="ECO:0000313" key="2">
    <source>
        <dbReference type="Proteomes" id="UP000887540"/>
    </source>
</evidence>